<dbReference type="Proteomes" id="UP000657177">
    <property type="component" value="Unassembled WGS sequence"/>
</dbReference>
<protein>
    <submittedName>
        <fullName evidence="2">DUF362 domain-containing protein</fullName>
    </submittedName>
</protein>
<reference evidence="2" key="1">
    <citation type="submission" date="2020-06" db="EMBL/GenBank/DDBJ databases">
        <title>Novel chitinolytic bacterium.</title>
        <authorList>
            <person name="Ungkulpasvich U."/>
            <person name="Kosugi A."/>
            <person name="Uke A."/>
        </authorList>
    </citation>
    <scope>NUCLEOTIDE SEQUENCE</scope>
    <source>
        <strain evidence="2">UUS1-1</strain>
    </source>
</reference>
<dbReference type="Pfam" id="PF04015">
    <property type="entry name" value="DUF362"/>
    <property type="match status" value="1"/>
</dbReference>
<evidence type="ECO:0000259" key="1">
    <source>
        <dbReference type="Pfam" id="PF04015"/>
    </source>
</evidence>
<gene>
    <name evidence="2" type="ORF">G5B42_03635</name>
</gene>
<name>A0A8J6LLR1_9FIRM</name>
<feature type="domain" description="DUF362" evidence="1">
    <location>
        <begin position="37"/>
        <end position="228"/>
    </location>
</feature>
<evidence type="ECO:0000313" key="3">
    <source>
        <dbReference type="Proteomes" id="UP000657177"/>
    </source>
</evidence>
<proteinExistence type="predicted"/>
<comment type="caution">
    <text evidence="2">The sequence shown here is derived from an EMBL/GenBank/DDBJ whole genome shotgun (WGS) entry which is preliminary data.</text>
</comment>
<organism evidence="2 3">
    <name type="scientific">Capillibacterium thermochitinicola</name>
    <dbReference type="NCBI Taxonomy" id="2699427"/>
    <lineage>
        <taxon>Bacteria</taxon>
        <taxon>Bacillati</taxon>
        <taxon>Bacillota</taxon>
        <taxon>Capillibacterium</taxon>
    </lineage>
</organism>
<evidence type="ECO:0000313" key="2">
    <source>
        <dbReference type="EMBL" id="MBA2132634.1"/>
    </source>
</evidence>
<dbReference type="AlphaFoldDB" id="A0A8J6LLR1"/>
<accession>A0A8J6LLR1</accession>
<keyword evidence="3" id="KW-1185">Reference proteome</keyword>
<sequence>MDKNQITVVYGENPREMVETLLAELKPEAALRPGATIGLKPNLVLDKPAASGATTHPEIVEGIIRYFQAKGFTNLVIMESSWVGARTEEAFRVCGYGELAARYGVKLLDLKKDRTITKETEEGLLTVCAAPFGVDYLINLPVLKAHCQTLLTCALKNLKGCIPDHEKRRFHRLGLHRPIAQLAAVLPVHLTIVDAICGDLTFEEGGNPVPMGRLLAGTDPVLLDSYAAALLGLTVAEIPYLELAAKLGVGTTDLTRAVVTEVNPEAKQAGRFHLTGRAKQLARYVEERDACSACYGSLLHALHRMAEEGELEALRQHNIKIKIGQGFRGVKGEGVGIGTCTRAMDEALLGCPPTAWAIRTFLRRVLAD</sequence>
<dbReference type="RefSeq" id="WP_181339089.1">
    <property type="nucleotide sequence ID" value="NZ_JAAKDE010000006.1"/>
</dbReference>
<dbReference type="InterPro" id="IPR007160">
    <property type="entry name" value="DUF362"/>
</dbReference>
<dbReference type="EMBL" id="JAAKDE010000006">
    <property type="protein sequence ID" value="MBA2132634.1"/>
    <property type="molecule type" value="Genomic_DNA"/>
</dbReference>